<dbReference type="CDD" id="cd00086">
    <property type="entry name" value="homeodomain"/>
    <property type="match status" value="2"/>
</dbReference>
<evidence type="ECO:0000256" key="5">
    <source>
        <dbReference type="PROSITE-ProRule" id="PRU00108"/>
    </source>
</evidence>
<organism evidence="8 9">
    <name type="scientific">Fukomys damarensis</name>
    <name type="common">Damaraland mole rat</name>
    <name type="synonym">Cryptomys damarensis</name>
    <dbReference type="NCBI Taxonomy" id="885580"/>
    <lineage>
        <taxon>Eukaryota</taxon>
        <taxon>Metazoa</taxon>
        <taxon>Chordata</taxon>
        <taxon>Craniata</taxon>
        <taxon>Vertebrata</taxon>
        <taxon>Euteleostomi</taxon>
        <taxon>Mammalia</taxon>
        <taxon>Eutheria</taxon>
        <taxon>Euarchontoglires</taxon>
        <taxon>Glires</taxon>
        <taxon>Rodentia</taxon>
        <taxon>Hystricomorpha</taxon>
        <taxon>Bathyergidae</taxon>
        <taxon>Fukomys</taxon>
    </lineage>
</organism>
<dbReference type="SUPFAM" id="SSF46689">
    <property type="entry name" value="Homeodomain-like"/>
    <property type="match status" value="2"/>
</dbReference>
<evidence type="ECO:0000256" key="2">
    <source>
        <dbReference type="ARBA" id="ARBA00023125"/>
    </source>
</evidence>
<dbReference type="STRING" id="885580.ENSFDAP00000004327"/>
<dbReference type="GO" id="GO:0000981">
    <property type="term" value="F:DNA-binding transcription factor activity, RNA polymerase II-specific"/>
    <property type="evidence" value="ECO:0007669"/>
    <property type="project" value="TreeGrafter"/>
</dbReference>
<keyword evidence="2 5" id="KW-0238">DNA-binding</keyword>
<feature type="domain" description="Homeobox" evidence="7">
    <location>
        <begin position="74"/>
        <end position="134"/>
    </location>
</feature>
<evidence type="ECO:0000256" key="4">
    <source>
        <dbReference type="ARBA" id="ARBA00023242"/>
    </source>
</evidence>
<dbReference type="InterPro" id="IPR009057">
    <property type="entry name" value="Homeodomain-like_sf"/>
</dbReference>
<dbReference type="Gene3D" id="1.10.10.60">
    <property type="entry name" value="Homeodomain-like"/>
    <property type="match status" value="2"/>
</dbReference>
<dbReference type="GO" id="GO:0000977">
    <property type="term" value="F:RNA polymerase II transcription regulatory region sequence-specific DNA binding"/>
    <property type="evidence" value="ECO:0007669"/>
    <property type="project" value="TreeGrafter"/>
</dbReference>
<evidence type="ECO:0000256" key="3">
    <source>
        <dbReference type="ARBA" id="ARBA00023155"/>
    </source>
</evidence>
<gene>
    <name evidence="8" type="ORF">H920_17400</name>
</gene>
<dbReference type="GO" id="GO:0005634">
    <property type="term" value="C:nucleus"/>
    <property type="evidence" value="ECO:0007669"/>
    <property type="project" value="UniProtKB-SubCell"/>
</dbReference>
<keyword evidence="9" id="KW-1185">Reference proteome</keyword>
<dbReference type="PROSITE" id="PS50071">
    <property type="entry name" value="HOMEOBOX_2"/>
    <property type="match status" value="2"/>
</dbReference>
<reference evidence="8 9" key="1">
    <citation type="submission" date="2013-11" db="EMBL/GenBank/DDBJ databases">
        <title>The Damaraland mole rat (Fukomys damarensis) genome and evolution of African mole rats.</title>
        <authorList>
            <person name="Gladyshev V.N."/>
            <person name="Fang X."/>
        </authorList>
    </citation>
    <scope>NUCLEOTIDE SEQUENCE [LARGE SCALE GENOMIC DNA]</scope>
    <source>
        <tissue evidence="8">Liver</tissue>
    </source>
</reference>
<feature type="domain" description="Homeobox" evidence="7">
    <location>
        <begin position="1"/>
        <end position="57"/>
    </location>
</feature>
<feature type="DNA-binding region" description="Homeobox" evidence="5">
    <location>
        <begin position="76"/>
        <end position="135"/>
    </location>
</feature>
<dbReference type="PANTHER" id="PTHR46123:SF5">
    <property type="entry name" value="DOUBLE HOMEOBOX PROTEIN B"/>
    <property type="match status" value="1"/>
</dbReference>
<evidence type="ECO:0000313" key="9">
    <source>
        <dbReference type="Proteomes" id="UP000028990"/>
    </source>
</evidence>
<feature type="DNA-binding region" description="Homeobox" evidence="5">
    <location>
        <begin position="3"/>
        <end position="58"/>
    </location>
</feature>
<keyword evidence="4 5" id="KW-0539">Nucleus</keyword>
<dbReference type="eggNOG" id="KOG0849">
    <property type="taxonomic scope" value="Eukaryota"/>
</dbReference>
<evidence type="ECO:0000313" key="8">
    <source>
        <dbReference type="EMBL" id="KFO21218.1"/>
    </source>
</evidence>
<keyword evidence="3 5" id="KW-0371">Homeobox</keyword>
<comment type="subcellular location">
    <subcellularLocation>
        <location evidence="1 5 6">Nucleus</location>
    </subcellularLocation>
</comment>
<dbReference type="Pfam" id="PF00046">
    <property type="entry name" value="Homeodomain"/>
    <property type="match status" value="2"/>
</dbReference>
<feature type="non-terminal residue" evidence="8">
    <location>
        <position position="1"/>
    </location>
</feature>
<dbReference type="PANTHER" id="PTHR46123">
    <property type="entry name" value="MIX-TYPE HOMEOBOX GENE 1-RELATED"/>
    <property type="match status" value="1"/>
</dbReference>
<dbReference type="SMART" id="SM00389">
    <property type="entry name" value="HOX"/>
    <property type="match status" value="2"/>
</dbReference>
<protein>
    <submittedName>
        <fullName evidence="8">Double homeobox protein 4-like protein 4</fullName>
    </submittedName>
</protein>
<sequence>KGKIVYNQIQKEILLAWFKHNPHPDKVTMERLAQEIGVPASKIKNWFRNHRWKHLRSTPLKHDQVKPWTQEWLTKASQELMALTTTQKRILSQAFQRDPFPDPATRKKLASQIGIRESRILMWFQNQNSSYSEQRREGLNLLVESTNERPRNPEFW</sequence>
<evidence type="ECO:0000259" key="7">
    <source>
        <dbReference type="PROSITE" id="PS50071"/>
    </source>
</evidence>
<dbReference type="AlphaFoldDB" id="A0A091CTG5"/>
<dbReference type="EMBL" id="KN124425">
    <property type="protein sequence ID" value="KFO21218.1"/>
    <property type="molecule type" value="Genomic_DNA"/>
</dbReference>
<dbReference type="InterPro" id="IPR051306">
    <property type="entry name" value="Homeobox_regulator"/>
</dbReference>
<dbReference type="Proteomes" id="UP000028990">
    <property type="component" value="Unassembled WGS sequence"/>
</dbReference>
<accession>A0A091CTG5</accession>
<evidence type="ECO:0000256" key="6">
    <source>
        <dbReference type="RuleBase" id="RU000682"/>
    </source>
</evidence>
<name>A0A091CTG5_FUKDA</name>
<proteinExistence type="predicted"/>
<evidence type="ECO:0000256" key="1">
    <source>
        <dbReference type="ARBA" id="ARBA00004123"/>
    </source>
</evidence>
<dbReference type="InterPro" id="IPR001356">
    <property type="entry name" value="HD"/>
</dbReference>